<feature type="compositionally biased region" description="Basic and acidic residues" evidence="1">
    <location>
        <begin position="136"/>
        <end position="151"/>
    </location>
</feature>
<organism evidence="2 3">
    <name type="scientific">Phyllachora maydis</name>
    <dbReference type="NCBI Taxonomy" id="1825666"/>
    <lineage>
        <taxon>Eukaryota</taxon>
        <taxon>Fungi</taxon>
        <taxon>Dikarya</taxon>
        <taxon>Ascomycota</taxon>
        <taxon>Pezizomycotina</taxon>
        <taxon>Sordariomycetes</taxon>
        <taxon>Sordariomycetidae</taxon>
        <taxon>Phyllachorales</taxon>
        <taxon>Phyllachoraceae</taxon>
        <taxon>Phyllachora</taxon>
    </lineage>
</organism>
<name>A0AAD9I2C3_9PEZI</name>
<dbReference type="EMBL" id="JAQQPM010000003">
    <property type="protein sequence ID" value="KAK2069324.1"/>
    <property type="molecule type" value="Genomic_DNA"/>
</dbReference>
<feature type="compositionally biased region" description="Low complexity" evidence="1">
    <location>
        <begin position="113"/>
        <end position="126"/>
    </location>
</feature>
<evidence type="ECO:0000313" key="2">
    <source>
        <dbReference type="EMBL" id="KAK2069324.1"/>
    </source>
</evidence>
<gene>
    <name evidence="2" type="ORF">P8C59_003915</name>
</gene>
<proteinExistence type="predicted"/>
<keyword evidence="3" id="KW-1185">Reference proteome</keyword>
<feature type="region of interest" description="Disordered" evidence="1">
    <location>
        <begin position="64"/>
        <end position="151"/>
    </location>
</feature>
<protein>
    <submittedName>
        <fullName evidence="2">Uncharacterized protein</fullName>
    </submittedName>
</protein>
<evidence type="ECO:0000313" key="3">
    <source>
        <dbReference type="Proteomes" id="UP001217918"/>
    </source>
</evidence>
<sequence length="151" mass="16547">MYIYIACLPCRCYYYDLSFADLLIANIDSFSDLDDSVYTIPGISTAPLALALIPTKPAKIMLARSKRTAGSNTSRYTTDSGLTADKDDNDVYNRAYVPPANIEEKEEEEGSSSDDNSVNSSTSNSADKGKGSSIYERGEGSSRYKDTLLYK</sequence>
<feature type="compositionally biased region" description="Polar residues" evidence="1">
    <location>
        <begin position="68"/>
        <end position="81"/>
    </location>
</feature>
<reference evidence="2" key="1">
    <citation type="journal article" date="2023" name="Mol. Plant Microbe Interact.">
        <title>Elucidating the Obligate Nature and Biological Capacity of an Invasive Fungal Corn Pathogen.</title>
        <authorList>
            <person name="MacCready J.S."/>
            <person name="Roggenkamp E.M."/>
            <person name="Gdanetz K."/>
            <person name="Chilvers M.I."/>
        </authorList>
    </citation>
    <scope>NUCLEOTIDE SEQUENCE</scope>
    <source>
        <strain evidence="2">PM02</strain>
    </source>
</reference>
<dbReference type="Proteomes" id="UP001217918">
    <property type="component" value="Unassembled WGS sequence"/>
</dbReference>
<comment type="caution">
    <text evidence="2">The sequence shown here is derived from an EMBL/GenBank/DDBJ whole genome shotgun (WGS) entry which is preliminary data.</text>
</comment>
<evidence type="ECO:0000256" key="1">
    <source>
        <dbReference type="SAM" id="MobiDB-lite"/>
    </source>
</evidence>
<dbReference type="AlphaFoldDB" id="A0AAD9I2C3"/>
<accession>A0AAD9I2C3</accession>